<evidence type="ECO:0000256" key="2">
    <source>
        <dbReference type="SAM" id="MobiDB-lite"/>
    </source>
</evidence>
<dbReference type="Gene3D" id="2.60.40.150">
    <property type="entry name" value="C2 domain"/>
    <property type="match status" value="1"/>
</dbReference>
<evidence type="ECO:0000313" key="4">
    <source>
        <dbReference type="Proteomes" id="UP000887569"/>
    </source>
</evidence>
<comment type="similarity">
    <text evidence="1">Belongs to the DOCK family.</text>
</comment>
<dbReference type="PANTHER" id="PTHR23317">
    <property type="entry name" value="DEDICATOR OF CYTOKINESIS DOCK"/>
    <property type="match status" value="1"/>
</dbReference>
<evidence type="ECO:0000259" key="3">
    <source>
        <dbReference type="PROSITE" id="PS51650"/>
    </source>
</evidence>
<dbReference type="PANTHER" id="PTHR23317:SF26">
    <property type="entry name" value="ZIZIMIN, ISOFORM K"/>
    <property type="match status" value="1"/>
</dbReference>
<organism evidence="4 5">
    <name type="scientific">Parascaris univalens</name>
    <name type="common">Nematode worm</name>
    <dbReference type="NCBI Taxonomy" id="6257"/>
    <lineage>
        <taxon>Eukaryota</taxon>
        <taxon>Metazoa</taxon>
        <taxon>Ecdysozoa</taxon>
        <taxon>Nematoda</taxon>
        <taxon>Chromadorea</taxon>
        <taxon>Rhabditida</taxon>
        <taxon>Spirurina</taxon>
        <taxon>Ascaridomorpha</taxon>
        <taxon>Ascaridoidea</taxon>
        <taxon>Ascarididae</taxon>
        <taxon>Parascaris</taxon>
    </lineage>
</organism>
<feature type="compositionally biased region" description="Polar residues" evidence="2">
    <location>
        <begin position="214"/>
        <end position="233"/>
    </location>
</feature>
<evidence type="ECO:0000313" key="5">
    <source>
        <dbReference type="WBParaSite" id="PgR002_g268_t04"/>
    </source>
</evidence>
<keyword evidence="4" id="KW-1185">Reference proteome</keyword>
<dbReference type="InterPro" id="IPR035892">
    <property type="entry name" value="C2_domain_sf"/>
</dbReference>
<dbReference type="GO" id="GO:0005085">
    <property type="term" value="F:guanyl-nucleotide exchange factor activity"/>
    <property type="evidence" value="ECO:0007669"/>
    <property type="project" value="InterPro"/>
</dbReference>
<evidence type="ECO:0000256" key="1">
    <source>
        <dbReference type="PROSITE-ProRule" id="PRU00983"/>
    </source>
</evidence>
<proteinExistence type="inferred from homology"/>
<name>A0A915AC13_PARUN</name>
<dbReference type="WBParaSite" id="PgR002_g268_t04">
    <property type="protein sequence ID" value="PgR002_g268_t04"/>
    <property type="gene ID" value="PgR002_g268"/>
</dbReference>
<feature type="domain" description="C2 DOCK-type" evidence="3">
    <location>
        <begin position="1"/>
        <end position="170"/>
    </location>
</feature>
<dbReference type="AlphaFoldDB" id="A0A915AC13"/>
<dbReference type="InterPro" id="IPR026791">
    <property type="entry name" value="DOCK"/>
</dbReference>
<dbReference type="GO" id="GO:0007264">
    <property type="term" value="P:small GTPase-mediated signal transduction"/>
    <property type="evidence" value="ECO:0007669"/>
    <property type="project" value="InterPro"/>
</dbReference>
<accession>A0A915AC13</accession>
<feature type="region of interest" description="Disordered" evidence="2">
    <location>
        <begin position="204"/>
        <end position="234"/>
    </location>
</feature>
<reference evidence="5" key="1">
    <citation type="submission" date="2022-11" db="UniProtKB">
        <authorList>
            <consortium name="WormBaseParasite"/>
        </authorList>
    </citation>
    <scope>IDENTIFICATION</scope>
</reference>
<sequence>MFIHSLSSMIRRKHSLKQGTSRVQSNSSPRRVEEVMALRQYTIVSLRQCRLCIRHDVRSNIMSRIRPSVMRLRSNCRSHSIIRTIFSSVSRIFQLQSIETPVGYAWVRLFKNDRLLIEDDEEEIVLPVSADLPPGYINYQSFGLGKEHAGPEIRWVDGGKPLFRVRVRLISSVFTSEPKIQAFFQSCQKLQRIGLLGDAAEKTNQRVDRRSLPSEGNPSTSSLAQARSCSPITDDSDECETDKLCHAMARKAEALLEVDIDRMIPFLHVILGRLLSLLPSCCTDDMAISTLSTLVGVVDKIVTAGRISLLRSFIKCHFRSTTITNTTSSDEETTYSAICKCIPLLVDHAQGDIDALAAVLRQLWFLLDVAAKSMAQYIIDTSLY</sequence>
<dbReference type="Proteomes" id="UP000887569">
    <property type="component" value="Unplaced"/>
</dbReference>
<dbReference type="InterPro" id="IPR027007">
    <property type="entry name" value="C2_DOCK-type_domain"/>
</dbReference>
<dbReference type="Pfam" id="PF14429">
    <property type="entry name" value="DOCK-C2"/>
    <property type="match status" value="1"/>
</dbReference>
<protein>
    <submittedName>
        <fullName evidence="5">PH domain-containing protein</fullName>
    </submittedName>
</protein>
<dbReference type="PROSITE" id="PS51650">
    <property type="entry name" value="C2_DOCK"/>
    <property type="match status" value="1"/>
</dbReference>